<dbReference type="PROSITE" id="PS50011">
    <property type="entry name" value="PROTEIN_KINASE_DOM"/>
    <property type="match status" value="1"/>
</dbReference>
<dbReference type="Pfam" id="PF00069">
    <property type="entry name" value="Pkinase"/>
    <property type="match status" value="1"/>
</dbReference>
<evidence type="ECO:0000259" key="1">
    <source>
        <dbReference type="PROSITE" id="PS50011"/>
    </source>
</evidence>
<dbReference type="EMBL" id="BLJP01000017">
    <property type="protein sequence ID" value="GFE94714.1"/>
    <property type="molecule type" value="Genomic_DNA"/>
</dbReference>
<dbReference type="SUPFAM" id="SSF56112">
    <property type="entry name" value="Protein kinase-like (PK-like)"/>
    <property type="match status" value="1"/>
</dbReference>
<dbReference type="InterPro" id="IPR011009">
    <property type="entry name" value="Kinase-like_dom_sf"/>
</dbReference>
<organism evidence="2 3">
    <name type="scientific">Acetobacter persici</name>
    <dbReference type="NCBI Taxonomy" id="1076596"/>
    <lineage>
        <taxon>Bacteria</taxon>
        <taxon>Pseudomonadati</taxon>
        <taxon>Pseudomonadota</taxon>
        <taxon>Alphaproteobacteria</taxon>
        <taxon>Acetobacterales</taxon>
        <taxon>Acetobacteraceae</taxon>
        <taxon>Acetobacter</taxon>
    </lineage>
</organism>
<reference evidence="2 3" key="1">
    <citation type="journal article" date="2020" name="Cell Rep.">
        <title>Local necrotic cells trigger systemic immune activation via gut microbiome dysbiosis in Drosophila.</title>
        <authorList>
            <person name="Kosakamoto H."/>
            <person name="Yamauchi T."/>
            <person name="Akuzawa-Tokita Y."/>
            <person name="Nishimura K."/>
            <person name="Soga T."/>
            <person name="Murakami T."/>
            <person name="Mori H."/>
            <person name="Yamamoto K."/>
            <person name="Miyazaki R."/>
            <person name="Koto A."/>
            <person name="Miura M."/>
            <person name="Obata F."/>
        </authorList>
    </citation>
    <scope>NUCLEOTIDE SEQUENCE [LARGE SCALE GENOMIC DNA]</scope>
    <source>
        <strain evidence="2 3">Ai</strain>
    </source>
</reference>
<dbReference type="GO" id="GO:0004672">
    <property type="term" value="F:protein kinase activity"/>
    <property type="evidence" value="ECO:0007669"/>
    <property type="project" value="InterPro"/>
</dbReference>
<dbReference type="Gene3D" id="1.10.510.10">
    <property type="entry name" value="Transferase(Phosphotransferase) domain 1"/>
    <property type="match status" value="1"/>
</dbReference>
<dbReference type="GO" id="GO:0005524">
    <property type="term" value="F:ATP binding"/>
    <property type="evidence" value="ECO:0007669"/>
    <property type="project" value="InterPro"/>
</dbReference>
<sequence>MSKLDKAPSSKLLSDEYGNQHCLVDELARGGQGVVFRTKDADLAIKQALKNDQPDKSANLRERFQNIRLLPIPARIPVALPLAILRDEPGYVMRLLSDMKPFSIFELNGKMKKELDERSVELPEWLAATKDRNMALLLLHYVDTGSTRRRLFAVAKCAAILARLHGAGLVYGDISTNNAFVSMSSVSDVWLIDADNMRLERSSGGISVYTPGYGAPELVQERDQSRPRTDCWAFAVMVFKLLALCHPFIGKKVEEPDNEEEGWDTDADVNEMSMSLDEQAFAGYLPFIDDEDDNSNSGTSGLPRALVTTSELRRLFQETFAVGREHPHRRPTMVFWALELMKAADHALDCPECGMSYFAEDHEKCLYCDSERPAFIRIQTPRWKILIPACTTEFHLPHRLFYPFSLEHYDDIEYESVLNFADKTAVPVRGTKSFPENLMFRFVASRK</sequence>
<evidence type="ECO:0000313" key="2">
    <source>
        <dbReference type="EMBL" id="GFE94714.1"/>
    </source>
</evidence>
<name>A0A6V8IBV4_9PROT</name>
<dbReference type="AlphaFoldDB" id="A0A6V8IBV4"/>
<dbReference type="Proteomes" id="UP000548726">
    <property type="component" value="Unassembled WGS sequence"/>
</dbReference>
<comment type="caution">
    <text evidence="2">The sequence shown here is derived from an EMBL/GenBank/DDBJ whole genome shotgun (WGS) entry which is preliminary data.</text>
</comment>
<keyword evidence="3" id="KW-1185">Reference proteome</keyword>
<evidence type="ECO:0000313" key="3">
    <source>
        <dbReference type="Proteomes" id="UP000548726"/>
    </source>
</evidence>
<feature type="domain" description="Protein kinase" evidence="1">
    <location>
        <begin position="21"/>
        <end position="349"/>
    </location>
</feature>
<proteinExistence type="predicted"/>
<dbReference type="OrthoDB" id="1022767at2"/>
<accession>A0A6V8IBV4</accession>
<protein>
    <recommendedName>
        <fullName evidence="1">Protein kinase domain-containing protein</fullName>
    </recommendedName>
</protein>
<dbReference type="SMART" id="SM00220">
    <property type="entry name" value="S_TKc"/>
    <property type="match status" value="1"/>
</dbReference>
<dbReference type="RefSeq" id="WP_086655777.1">
    <property type="nucleotide sequence ID" value="NZ_BLJP01000017.1"/>
</dbReference>
<dbReference type="InterPro" id="IPR000719">
    <property type="entry name" value="Prot_kinase_dom"/>
</dbReference>
<gene>
    <name evidence="2" type="ORF">DmAi_27730</name>
</gene>